<dbReference type="Proteomes" id="UP001324115">
    <property type="component" value="Unassembled WGS sequence"/>
</dbReference>
<proteinExistence type="inferred from homology"/>
<dbReference type="InterPro" id="IPR025659">
    <property type="entry name" value="Tubby-like_C"/>
</dbReference>
<dbReference type="EMBL" id="JAXUIC010000007">
    <property type="protein sequence ID" value="KAK4582253.1"/>
    <property type="molecule type" value="Genomic_DNA"/>
</dbReference>
<comment type="caution">
    <text evidence="2">The sequence shown here is derived from an EMBL/GenBank/DDBJ whole genome shotgun (WGS) entry which is preliminary data.</text>
</comment>
<gene>
    <name evidence="2" type="ORF">RGQ29_025432</name>
</gene>
<dbReference type="SUPFAM" id="SSF54518">
    <property type="entry name" value="Tubby C-terminal domain-like"/>
    <property type="match status" value="1"/>
</dbReference>
<reference evidence="2 3" key="1">
    <citation type="journal article" date="2023" name="G3 (Bethesda)">
        <title>A haplotype-resolved chromosome-scale genome for Quercus rubra L. provides insights into the genetics of adaptive traits for red oak species.</title>
        <authorList>
            <person name="Kapoor B."/>
            <person name="Jenkins J."/>
            <person name="Schmutz J."/>
            <person name="Zhebentyayeva T."/>
            <person name="Kuelheim C."/>
            <person name="Coggeshall M."/>
            <person name="Heim C."/>
            <person name="Lasky J.R."/>
            <person name="Leites L."/>
            <person name="Islam-Faridi N."/>
            <person name="Romero-Severson J."/>
            <person name="DeLeo V.L."/>
            <person name="Lucas S.M."/>
            <person name="Lazic D."/>
            <person name="Gailing O."/>
            <person name="Carlson J."/>
            <person name="Staton M."/>
        </authorList>
    </citation>
    <scope>NUCLEOTIDE SEQUENCE [LARGE SCALE GENOMIC DNA]</scope>
    <source>
        <strain evidence="2">Pseudo-F2</strain>
    </source>
</reference>
<evidence type="ECO:0000313" key="3">
    <source>
        <dbReference type="Proteomes" id="UP001324115"/>
    </source>
</evidence>
<dbReference type="InterPro" id="IPR038595">
    <property type="entry name" value="LOR_sf"/>
</dbReference>
<sequence>MTAHDRWQVFWGDSEDPFDLIFSVKRSSMLQLKTKLLVYLANNRNEDVCDYNVEGSWFEKSCIIYAGESSTVVAQVRSPTLKSGSRRIWIINEPKQSDY</sequence>
<evidence type="ECO:0000313" key="2">
    <source>
        <dbReference type="EMBL" id="KAK4582253.1"/>
    </source>
</evidence>
<protein>
    <submittedName>
        <fullName evidence="2">Uncharacterized protein</fullName>
    </submittedName>
</protein>
<dbReference type="PANTHER" id="PTHR31087">
    <property type="match status" value="1"/>
</dbReference>
<dbReference type="PANTHER" id="PTHR31087:SF58">
    <property type="entry name" value="OS07G0230700 PROTEIN"/>
    <property type="match status" value="1"/>
</dbReference>
<organism evidence="2 3">
    <name type="scientific">Quercus rubra</name>
    <name type="common">Northern red oak</name>
    <name type="synonym">Quercus borealis</name>
    <dbReference type="NCBI Taxonomy" id="3512"/>
    <lineage>
        <taxon>Eukaryota</taxon>
        <taxon>Viridiplantae</taxon>
        <taxon>Streptophyta</taxon>
        <taxon>Embryophyta</taxon>
        <taxon>Tracheophyta</taxon>
        <taxon>Spermatophyta</taxon>
        <taxon>Magnoliopsida</taxon>
        <taxon>eudicotyledons</taxon>
        <taxon>Gunneridae</taxon>
        <taxon>Pentapetalae</taxon>
        <taxon>rosids</taxon>
        <taxon>fabids</taxon>
        <taxon>Fagales</taxon>
        <taxon>Fagaceae</taxon>
        <taxon>Quercus</taxon>
    </lineage>
</organism>
<evidence type="ECO:0000256" key="1">
    <source>
        <dbReference type="ARBA" id="ARBA00005437"/>
    </source>
</evidence>
<name>A0AAN7EY44_QUERU</name>
<comment type="similarity">
    <text evidence="1">Belongs to the LOR family.</text>
</comment>
<dbReference type="InterPro" id="IPR007612">
    <property type="entry name" value="LOR"/>
</dbReference>
<dbReference type="Gene3D" id="2.40.160.200">
    <property type="entry name" value="LURP1-related"/>
    <property type="match status" value="1"/>
</dbReference>
<accession>A0AAN7EY44</accession>
<keyword evidence="3" id="KW-1185">Reference proteome</keyword>
<dbReference type="AlphaFoldDB" id="A0AAN7EY44"/>
<dbReference type="Pfam" id="PF04525">
    <property type="entry name" value="LOR"/>
    <property type="match status" value="1"/>
</dbReference>